<reference evidence="2 3" key="1">
    <citation type="submission" date="2018-12" db="EMBL/GenBank/DDBJ databases">
        <title>Complete Genome Sequence of Glutamicibacter creatinolyticus strain LGCM259,isolated from an abscess of a 12-year-old mare in Italy.</title>
        <authorList>
            <person name="Santos R.G."/>
            <person name="Silva A.L."/>
            <person name="Seyffert N."/>
            <person name="Castro T.L.P."/>
            <person name="Attili A.R."/>
            <person name="Rifici C."/>
            <person name="Mazzullo G."/>
            <person name="Brenig B."/>
            <person name="Venanzi F."/>
            <person name="Azevedo V."/>
        </authorList>
    </citation>
    <scope>NUCLEOTIDE SEQUENCE [LARGE SCALE GENOMIC DNA]</scope>
    <source>
        <strain evidence="2 3">LGCM 259</strain>
    </source>
</reference>
<keyword evidence="1" id="KW-0812">Transmembrane</keyword>
<name>A0A5B7WT91_9MICC</name>
<protein>
    <submittedName>
        <fullName evidence="2">Uncharacterized protein</fullName>
    </submittedName>
</protein>
<organism evidence="2 3">
    <name type="scientific">Glutamicibacter creatinolyticus</name>
    <dbReference type="NCBI Taxonomy" id="162496"/>
    <lineage>
        <taxon>Bacteria</taxon>
        <taxon>Bacillati</taxon>
        <taxon>Actinomycetota</taxon>
        <taxon>Actinomycetes</taxon>
        <taxon>Micrococcales</taxon>
        <taxon>Micrococcaceae</taxon>
        <taxon>Glutamicibacter</taxon>
    </lineage>
</organism>
<dbReference type="InterPro" id="IPR036927">
    <property type="entry name" value="Cyt_c_oxase-like_su1_sf"/>
</dbReference>
<feature type="transmembrane region" description="Helical" evidence="1">
    <location>
        <begin position="45"/>
        <end position="66"/>
    </location>
</feature>
<evidence type="ECO:0000313" key="3">
    <source>
        <dbReference type="Proteomes" id="UP000307000"/>
    </source>
</evidence>
<keyword evidence="1" id="KW-1133">Transmembrane helix</keyword>
<keyword evidence="3" id="KW-1185">Reference proteome</keyword>
<sequence length="73" mass="8167">MLSGVLCLIAGLVMKWWDARQLREFGWFAYAPLSETTYFPGPTPMAVAAMVLLFAGVATFFLGLGIRLGRRRR</sequence>
<accession>A0A5B7WT91</accession>
<dbReference type="AlphaFoldDB" id="A0A5B7WT91"/>
<dbReference type="Proteomes" id="UP000307000">
    <property type="component" value="Chromosome"/>
</dbReference>
<dbReference type="EMBL" id="CP034412">
    <property type="protein sequence ID" value="QCY47268.1"/>
    <property type="molecule type" value="Genomic_DNA"/>
</dbReference>
<dbReference type="SUPFAM" id="SSF81442">
    <property type="entry name" value="Cytochrome c oxidase subunit I-like"/>
    <property type="match status" value="1"/>
</dbReference>
<evidence type="ECO:0000256" key="1">
    <source>
        <dbReference type="SAM" id="Phobius"/>
    </source>
</evidence>
<evidence type="ECO:0000313" key="2">
    <source>
        <dbReference type="EMBL" id="QCY47268.1"/>
    </source>
</evidence>
<gene>
    <name evidence="2" type="ORF">GcLGCM259_1537</name>
</gene>
<keyword evidence="1" id="KW-0472">Membrane</keyword>
<dbReference type="KEGG" id="gcr:GcLGCM259_1537"/>
<proteinExistence type="predicted"/>